<dbReference type="RefSeq" id="WP_315951859.1">
    <property type="nucleotide sequence ID" value="NZ_JAWCUD010000003.1"/>
</dbReference>
<evidence type="ECO:0000256" key="1">
    <source>
        <dbReference type="ARBA" id="ARBA00004651"/>
    </source>
</evidence>
<feature type="transmembrane region" description="Helical" evidence="7">
    <location>
        <begin position="7"/>
        <end position="28"/>
    </location>
</feature>
<evidence type="ECO:0000256" key="3">
    <source>
        <dbReference type="ARBA" id="ARBA00022475"/>
    </source>
</evidence>
<dbReference type="EMBL" id="JAWCUD010000003">
    <property type="protein sequence ID" value="MDU0201930.1"/>
    <property type="molecule type" value="Genomic_DNA"/>
</dbReference>
<keyword evidence="6 7" id="KW-0472">Membrane</keyword>
<evidence type="ECO:0000256" key="7">
    <source>
        <dbReference type="RuleBase" id="RU363032"/>
    </source>
</evidence>
<organism evidence="9 10">
    <name type="scientific">Paenibacillus violae</name>
    <dbReference type="NCBI Taxonomy" id="3077234"/>
    <lineage>
        <taxon>Bacteria</taxon>
        <taxon>Bacillati</taxon>
        <taxon>Bacillota</taxon>
        <taxon>Bacilli</taxon>
        <taxon>Bacillales</taxon>
        <taxon>Paenibacillaceae</taxon>
        <taxon>Paenibacillus</taxon>
    </lineage>
</organism>
<keyword evidence="5 7" id="KW-1133">Transmembrane helix</keyword>
<evidence type="ECO:0000313" key="9">
    <source>
        <dbReference type="EMBL" id="MDU0201930.1"/>
    </source>
</evidence>
<comment type="subcellular location">
    <subcellularLocation>
        <location evidence="1 7">Cell membrane</location>
        <topology evidence="1 7">Multi-pass membrane protein</topology>
    </subcellularLocation>
</comment>
<accession>A0ABU3RCB4</accession>
<feature type="transmembrane region" description="Helical" evidence="7">
    <location>
        <begin position="136"/>
        <end position="157"/>
    </location>
</feature>
<feature type="transmembrane region" description="Helical" evidence="7">
    <location>
        <begin position="103"/>
        <end position="124"/>
    </location>
</feature>
<reference evidence="9 10" key="1">
    <citation type="submission" date="2023-10" db="EMBL/GenBank/DDBJ databases">
        <title>Paenibacillus strain PFR10 Genome sequencing and assembly.</title>
        <authorList>
            <person name="Kim I."/>
        </authorList>
    </citation>
    <scope>NUCLEOTIDE SEQUENCE [LARGE SCALE GENOMIC DNA]</scope>
    <source>
        <strain evidence="9 10">PFR10</strain>
    </source>
</reference>
<dbReference type="Pfam" id="PF00528">
    <property type="entry name" value="BPD_transp_1"/>
    <property type="match status" value="1"/>
</dbReference>
<protein>
    <submittedName>
        <fullName evidence="9">Carbohydrate ABC transporter permease</fullName>
    </submittedName>
</protein>
<sequence>MSIKRITLNAVAVVLALLFIFPLIWMLLVSLKPNGVNVYTLSDWIKWSDLTFANYAKVMKDSQILRWTWNSAVIGVITTVVSLLFSSLAAFSFSKLPFKSKGLFYLLIVSGLLIPTEAILIPLYETTLHLKLIDNIWAIILPGLTNPLGILLLKQFMDGVPKDYIEAAQIDGCRSVNLWLRICLPLTKSAMVSVGIFYFILSWNNFLWPYLSITSQENMILSAGLPTFLSNNIMSLNMIMAASSIAAIPTIVVFILLQKHIVQGVAMSGIKG</sequence>
<feature type="transmembrane region" description="Helical" evidence="7">
    <location>
        <begin position="67"/>
        <end position="91"/>
    </location>
</feature>
<name>A0ABU3RCB4_9BACL</name>
<keyword evidence="4 7" id="KW-0812">Transmembrane</keyword>
<dbReference type="PROSITE" id="PS50928">
    <property type="entry name" value="ABC_TM1"/>
    <property type="match status" value="1"/>
</dbReference>
<evidence type="ECO:0000313" key="10">
    <source>
        <dbReference type="Proteomes" id="UP001260980"/>
    </source>
</evidence>
<evidence type="ECO:0000256" key="5">
    <source>
        <dbReference type="ARBA" id="ARBA00022989"/>
    </source>
</evidence>
<dbReference type="PANTHER" id="PTHR43744">
    <property type="entry name" value="ABC TRANSPORTER PERMEASE PROTEIN MG189-RELATED-RELATED"/>
    <property type="match status" value="1"/>
</dbReference>
<dbReference type="CDD" id="cd06261">
    <property type="entry name" value="TM_PBP2"/>
    <property type="match status" value="1"/>
</dbReference>
<keyword evidence="2 7" id="KW-0813">Transport</keyword>
<dbReference type="InterPro" id="IPR035906">
    <property type="entry name" value="MetI-like_sf"/>
</dbReference>
<dbReference type="Gene3D" id="1.10.3720.10">
    <property type="entry name" value="MetI-like"/>
    <property type="match status" value="1"/>
</dbReference>
<feature type="transmembrane region" description="Helical" evidence="7">
    <location>
        <begin position="178"/>
        <end position="201"/>
    </location>
</feature>
<evidence type="ECO:0000256" key="2">
    <source>
        <dbReference type="ARBA" id="ARBA00022448"/>
    </source>
</evidence>
<feature type="domain" description="ABC transmembrane type-1" evidence="8">
    <location>
        <begin position="68"/>
        <end position="257"/>
    </location>
</feature>
<gene>
    <name evidence="9" type="ORF">RQP52_12560</name>
</gene>
<evidence type="ECO:0000256" key="4">
    <source>
        <dbReference type="ARBA" id="ARBA00022692"/>
    </source>
</evidence>
<evidence type="ECO:0000259" key="8">
    <source>
        <dbReference type="PROSITE" id="PS50928"/>
    </source>
</evidence>
<dbReference type="PANTHER" id="PTHR43744:SF12">
    <property type="entry name" value="ABC TRANSPORTER PERMEASE PROTEIN MG189-RELATED"/>
    <property type="match status" value="1"/>
</dbReference>
<dbReference type="InterPro" id="IPR000515">
    <property type="entry name" value="MetI-like"/>
</dbReference>
<dbReference type="Proteomes" id="UP001260980">
    <property type="component" value="Unassembled WGS sequence"/>
</dbReference>
<feature type="transmembrane region" description="Helical" evidence="7">
    <location>
        <begin position="238"/>
        <end position="257"/>
    </location>
</feature>
<evidence type="ECO:0000256" key="6">
    <source>
        <dbReference type="ARBA" id="ARBA00023136"/>
    </source>
</evidence>
<proteinExistence type="inferred from homology"/>
<keyword evidence="3" id="KW-1003">Cell membrane</keyword>
<comment type="similarity">
    <text evidence="7">Belongs to the binding-protein-dependent transport system permease family.</text>
</comment>
<keyword evidence="10" id="KW-1185">Reference proteome</keyword>
<dbReference type="SUPFAM" id="SSF161098">
    <property type="entry name" value="MetI-like"/>
    <property type="match status" value="1"/>
</dbReference>
<comment type="caution">
    <text evidence="9">The sequence shown here is derived from an EMBL/GenBank/DDBJ whole genome shotgun (WGS) entry which is preliminary data.</text>
</comment>